<dbReference type="InterPro" id="IPR047730">
    <property type="entry name" value="ABZJ_00895-like"/>
</dbReference>
<dbReference type="NCBIfam" id="NF038216">
    <property type="entry name" value="ABZJ_00895_fam"/>
    <property type="match status" value="1"/>
</dbReference>
<evidence type="ECO:0000256" key="1">
    <source>
        <dbReference type="SAM" id="Phobius"/>
    </source>
</evidence>
<protein>
    <submittedName>
        <fullName evidence="2">Uncharacterized protein</fullName>
    </submittedName>
</protein>
<keyword evidence="3" id="KW-1185">Reference proteome</keyword>
<dbReference type="EMBL" id="FQXE01000020">
    <property type="protein sequence ID" value="SHI29464.1"/>
    <property type="molecule type" value="Genomic_DNA"/>
</dbReference>
<dbReference type="OrthoDB" id="9971360at2"/>
<dbReference type="AlphaFoldDB" id="A0A1M5ZYX7"/>
<dbReference type="Proteomes" id="UP000184226">
    <property type="component" value="Unassembled WGS sequence"/>
</dbReference>
<name>A0A1M5ZYX7_9BURK</name>
<evidence type="ECO:0000313" key="3">
    <source>
        <dbReference type="Proteomes" id="UP000184226"/>
    </source>
</evidence>
<reference evidence="2 3" key="1">
    <citation type="submission" date="2016-11" db="EMBL/GenBank/DDBJ databases">
        <authorList>
            <person name="Jaros S."/>
            <person name="Januszkiewicz K."/>
            <person name="Wedrychowicz H."/>
        </authorList>
    </citation>
    <scope>NUCLEOTIDE SEQUENCE [LARGE SCALE GENOMIC DNA]</scope>
    <source>
        <strain evidence="2 3">CGMCC 1.10190</strain>
    </source>
</reference>
<accession>A0A1M5ZYX7</accession>
<sequence>MPLIKMLLRFLWVWTLVLLVGLFAAAWYSLSGTAMTYGLLLASMPLVVRRFPKTQQRPFSSSEQCWAIAGLTAIVLGVNLALTTLLTPSDSAHGAALYPPLPLSVIQGFIILQTPLYGVISWLFIRAANERFLARRARQADQPPPRLLTFDEDISQADAPFSHHRSDHYDYSLRRPR</sequence>
<keyword evidence="1" id="KW-0472">Membrane</keyword>
<organism evidence="2 3">
    <name type="scientific">Pollutimonas bauzanensis</name>
    <dbReference type="NCBI Taxonomy" id="658167"/>
    <lineage>
        <taxon>Bacteria</taxon>
        <taxon>Pseudomonadati</taxon>
        <taxon>Pseudomonadota</taxon>
        <taxon>Betaproteobacteria</taxon>
        <taxon>Burkholderiales</taxon>
        <taxon>Alcaligenaceae</taxon>
        <taxon>Pollutimonas</taxon>
    </lineage>
</organism>
<gene>
    <name evidence="2" type="ORF">SAMN04488135_12065</name>
</gene>
<feature type="transmembrane region" description="Helical" evidence="1">
    <location>
        <begin position="7"/>
        <end position="28"/>
    </location>
</feature>
<feature type="transmembrane region" description="Helical" evidence="1">
    <location>
        <begin position="64"/>
        <end position="86"/>
    </location>
</feature>
<evidence type="ECO:0000313" key="2">
    <source>
        <dbReference type="EMBL" id="SHI29464.1"/>
    </source>
</evidence>
<feature type="transmembrane region" description="Helical" evidence="1">
    <location>
        <begin position="106"/>
        <end position="125"/>
    </location>
</feature>
<keyword evidence="1" id="KW-0812">Transmembrane</keyword>
<dbReference type="RefSeq" id="WP_073109268.1">
    <property type="nucleotide sequence ID" value="NZ_FQXE01000020.1"/>
</dbReference>
<keyword evidence="1" id="KW-1133">Transmembrane helix</keyword>
<proteinExistence type="predicted"/>